<dbReference type="Proteomes" id="UP000709672">
    <property type="component" value="Unassembled WGS sequence"/>
</dbReference>
<evidence type="ECO:0000256" key="11">
    <source>
        <dbReference type="PROSITE-ProRule" id="PRU00560"/>
    </source>
</evidence>
<keyword evidence="4 11" id="KW-0347">Helicase</keyword>
<feature type="domain" description="UvrD-like helicase C-terminal" evidence="13">
    <location>
        <begin position="301"/>
        <end position="560"/>
    </location>
</feature>
<evidence type="ECO:0000256" key="10">
    <source>
        <dbReference type="ARBA" id="ARBA00048988"/>
    </source>
</evidence>
<proteinExistence type="inferred from homology"/>
<dbReference type="InterPro" id="IPR014016">
    <property type="entry name" value="UvrD-like_ATP-bd"/>
</dbReference>
<evidence type="ECO:0000259" key="12">
    <source>
        <dbReference type="PROSITE" id="PS51198"/>
    </source>
</evidence>
<evidence type="ECO:0000256" key="8">
    <source>
        <dbReference type="ARBA" id="ARBA00034617"/>
    </source>
</evidence>
<dbReference type="EC" id="5.6.2.4" evidence="9"/>
<dbReference type="InterPro" id="IPR027417">
    <property type="entry name" value="P-loop_NTPase"/>
</dbReference>
<dbReference type="GO" id="GO:0000725">
    <property type="term" value="P:recombinational repair"/>
    <property type="evidence" value="ECO:0007669"/>
    <property type="project" value="TreeGrafter"/>
</dbReference>
<dbReference type="PROSITE" id="PS51198">
    <property type="entry name" value="UVRD_HELICASE_ATP_BIND"/>
    <property type="match status" value="1"/>
</dbReference>
<evidence type="ECO:0000259" key="13">
    <source>
        <dbReference type="PROSITE" id="PS51217"/>
    </source>
</evidence>
<dbReference type="InterPro" id="IPR013986">
    <property type="entry name" value="DExx_box_DNA_helicase_dom_sf"/>
</dbReference>
<dbReference type="PANTHER" id="PTHR11070">
    <property type="entry name" value="UVRD / RECB / PCRA DNA HELICASE FAMILY MEMBER"/>
    <property type="match status" value="1"/>
</dbReference>
<dbReference type="InterPro" id="IPR000212">
    <property type="entry name" value="DNA_helicase_UvrD/REP"/>
</dbReference>
<dbReference type="CDD" id="cd17932">
    <property type="entry name" value="DEXQc_UvrD"/>
    <property type="match status" value="1"/>
</dbReference>
<comment type="catalytic activity">
    <reaction evidence="8">
        <text>Couples ATP hydrolysis with the unwinding of duplex DNA by translocating in the 3'-5' direction.</text>
        <dbReference type="EC" id="5.6.2.4"/>
    </reaction>
</comment>
<organism evidence="14 15">
    <name type="scientific">Candidatus Sungiibacteriota bacterium</name>
    <dbReference type="NCBI Taxonomy" id="2750080"/>
    <lineage>
        <taxon>Bacteria</taxon>
        <taxon>Candidatus Sungiibacteriota</taxon>
    </lineage>
</organism>
<dbReference type="Gene3D" id="3.40.50.300">
    <property type="entry name" value="P-loop containing nucleotide triphosphate hydrolases"/>
    <property type="match status" value="2"/>
</dbReference>
<evidence type="ECO:0000313" key="15">
    <source>
        <dbReference type="Proteomes" id="UP000709672"/>
    </source>
</evidence>
<protein>
    <recommendedName>
        <fullName evidence="9">DNA 3'-5' helicase</fullName>
        <ecNumber evidence="9">5.6.2.4</ecNumber>
    </recommendedName>
</protein>
<dbReference type="PROSITE" id="PS51217">
    <property type="entry name" value="UVRD_HELICASE_CTER"/>
    <property type="match status" value="1"/>
</dbReference>
<comment type="similarity">
    <text evidence="1">Belongs to the helicase family. UvrD subfamily.</text>
</comment>
<name>A0A931YDX0_9BACT</name>
<feature type="binding site" evidence="11">
    <location>
        <begin position="27"/>
        <end position="34"/>
    </location>
    <ligand>
        <name>ATP</name>
        <dbReference type="ChEBI" id="CHEBI:30616"/>
    </ligand>
</feature>
<dbReference type="EMBL" id="JACPHQ010000034">
    <property type="protein sequence ID" value="MBI2466098.1"/>
    <property type="molecule type" value="Genomic_DNA"/>
</dbReference>
<dbReference type="InterPro" id="IPR014017">
    <property type="entry name" value="DNA_helicase_UvrD-like_C"/>
</dbReference>
<dbReference type="Pfam" id="PF00580">
    <property type="entry name" value="UvrD-helicase"/>
    <property type="match status" value="1"/>
</dbReference>
<dbReference type="Gene3D" id="1.10.486.10">
    <property type="entry name" value="PCRA, domain 4"/>
    <property type="match status" value="1"/>
</dbReference>
<dbReference type="GO" id="GO:0016787">
    <property type="term" value="F:hydrolase activity"/>
    <property type="evidence" value="ECO:0007669"/>
    <property type="project" value="UniProtKB-UniRule"/>
</dbReference>
<feature type="domain" description="UvrD-like helicase ATP-binding" evidence="12">
    <location>
        <begin position="6"/>
        <end position="300"/>
    </location>
</feature>
<dbReference type="GO" id="GO:0005524">
    <property type="term" value="F:ATP binding"/>
    <property type="evidence" value="ECO:0007669"/>
    <property type="project" value="UniProtKB-UniRule"/>
</dbReference>
<evidence type="ECO:0000256" key="7">
    <source>
        <dbReference type="ARBA" id="ARBA00023235"/>
    </source>
</evidence>
<evidence type="ECO:0000256" key="9">
    <source>
        <dbReference type="ARBA" id="ARBA00034808"/>
    </source>
</evidence>
<evidence type="ECO:0000256" key="3">
    <source>
        <dbReference type="ARBA" id="ARBA00022801"/>
    </source>
</evidence>
<evidence type="ECO:0000256" key="5">
    <source>
        <dbReference type="ARBA" id="ARBA00022840"/>
    </source>
</evidence>
<dbReference type="GO" id="GO:0033202">
    <property type="term" value="C:DNA helicase complex"/>
    <property type="evidence" value="ECO:0007669"/>
    <property type="project" value="TreeGrafter"/>
</dbReference>
<dbReference type="CDD" id="cd18807">
    <property type="entry name" value="SF1_C_UvrD"/>
    <property type="match status" value="1"/>
</dbReference>
<gene>
    <name evidence="14" type="ORF">HYV66_02640</name>
</gene>
<dbReference type="SUPFAM" id="SSF52540">
    <property type="entry name" value="P-loop containing nucleoside triphosphate hydrolases"/>
    <property type="match status" value="1"/>
</dbReference>
<dbReference type="AlphaFoldDB" id="A0A931YDX0"/>
<dbReference type="PANTHER" id="PTHR11070:SF2">
    <property type="entry name" value="ATP-DEPENDENT DNA HELICASE SRS2"/>
    <property type="match status" value="1"/>
</dbReference>
<dbReference type="Pfam" id="PF13361">
    <property type="entry name" value="UvrD_C"/>
    <property type="match status" value="1"/>
</dbReference>
<reference evidence="14" key="1">
    <citation type="submission" date="2020-07" db="EMBL/GenBank/DDBJ databases">
        <title>Huge and variable diversity of episymbiotic CPR bacteria and DPANN archaea in groundwater ecosystems.</title>
        <authorList>
            <person name="He C.Y."/>
            <person name="Keren R."/>
            <person name="Whittaker M."/>
            <person name="Farag I.F."/>
            <person name="Doudna J."/>
            <person name="Cate J.H.D."/>
            <person name="Banfield J.F."/>
        </authorList>
    </citation>
    <scope>NUCLEOTIDE SEQUENCE</scope>
    <source>
        <strain evidence="14">NC_groundwater_418_Ag_B-0.1um_45_10</strain>
    </source>
</reference>
<keyword evidence="7" id="KW-0413">Isomerase</keyword>
<evidence type="ECO:0000313" key="14">
    <source>
        <dbReference type="EMBL" id="MBI2466098.1"/>
    </source>
</evidence>
<keyword evidence="2 11" id="KW-0547">Nucleotide-binding</keyword>
<sequence length="654" mass="74462">MLNILESLNKEQQTAVQTVDGPVLIIAGAGSGKTKALTHRIAYLVEHNIKPENILALTFTNKAAEEMKKRVNQLISLSADQSKDSQPINHLTDKLTLGFIGTFHSFAAKILRREIHLLGYGPNFTIYDDADSFVAIKEIMAELAIDPDQFKPGGIKSAISKQKNELINAASYNTSSNDFYAQTVSRVFTRYETYLKEADALDFDDLLMLTVELFKKLPEVLEKYQNQFRYILVDEYQDTNRAQYILLKLLAQKYKNLCVVGDDWQSVYAFRGADFRNILTFEKDYPEAKIVFLEENYRSTQNILDAAHAVIQKNVYKTEKKLWTRRDRGEKIKIVQTADEIEEGMFITGEIKKILALGPDTAADLNDFVVLYRTNAQSRAIEEAILREGWNYRLVGAVKFYERREIKDVICYLRFIQNEKDIMGLKRIINTPPRGLGRSAWDKIVLYGLGGNLTQPKIKNFFDLIDELRRVSGQKKLADFIKTVLEKTQYKNYCLDGTEEGEARWENVMELITVAAKFNQLEPPQGLAAFLEEITLAGASDEISEENGTINLMTLHSAKGLEFPVVFVAGAEEGLLPHSKSAWDGAQMEEERRLAYVGLTRAKEKVYLIFTRRRSIYGRSEASLPSRFLGDIPAHLVEYKEYNPLEAGEEILEI</sequence>
<keyword evidence="3 11" id="KW-0378">Hydrolase</keyword>
<dbReference type="GO" id="GO:0005829">
    <property type="term" value="C:cytosol"/>
    <property type="evidence" value="ECO:0007669"/>
    <property type="project" value="TreeGrafter"/>
</dbReference>
<evidence type="ECO:0000256" key="1">
    <source>
        <dbReference type="ARBA" id="ARBA00009922"/>
    </source>
</evidence>
<comment type="caution">
    <text evidence="14">The sequence shown here is derived from an EMBL/GenBank/DDBJ whole genome shotgun (WGS) entry which is preliminary data.</text>
</comment>
<dbReference type="GO" id="GO:0009314">
    <property type="term" value="P:response to radiation"/>
    <property type="evidence" value="ECO:0007669"/>
    <property type="project" value="UniProtKB-ARBA"/>
</dbReference>
<dbReference type="GO" id="GO:0043138">
    <property type="term" value="F:3'-5' DNA helicase activity"/>
    <property type="evidence" value="ECO:0007669"/>
    <property type="project" value="UniProtKB-EC"/>
</dbReference>
<dbReference type="FunFam" id="1.10.10.160:FF:000001">
    <property type="entry name" value="ATP-dependent DNA helicase"/>
    <property type="match status" value="1"/>
</dbReference>
<evidence type="ECO:0000256" key="4">
    <source>
        <dbReference type="ARBA" id="ARBA00022806"/>
    </source>
</evidence>
<accession>A0A931YDX0</accession>
<evidence type="ECO:0000256" key="6">
    <source>
        <dbReference type="ARBA" id="ARBA00023125"/>
    </source>
</evidence>
<dbReference type="GO" id="GO:0003677">
    <property type="term" value="F:DNA binding"/>
    <property type="evidence" value="ECO:0007669"/>
    <property type="project" value="UniProtKB-KW"/>
</dbReference>
<evidence type="ECO:0000256" key="2">
    <source>
        <dbReference type="ARBA" id="ARBA00022741"/>
    </source>
</evidence>
<keyword evidence="6" id="KW-0238">DNA-binding</keyword>
<keyword evidence="5 11" id="KW-0067">ATP-binding</keyword>
<comment type="catalytic activity">
    <reaction evidence="10">
        <text>ATP + H2O = ADP + phosphate + H(+)</text>
        <dbReference type="Rhea" id="RHEA:13065"/>
        <dbReference type="ChEBI" id="CHEBI:15377"/>
        <dbReference type="ChEBI" id="CHEBI:15378"/>
        <dbReference type="ChEBI" id="CHEBI:30616"/>
        <dbReference type="ChEBI" id="CHEBI:43474"/>
        <dbReference type="ChEBI" id="CHEBI:456216"/>
        <dbReference type="EC" id="5.6.2.4"/>
    </reaction>
</comment>
<dbReference type="Gene3D" id="1.10.10.160">
    <property type="match status" value="1"/>
</dbReference>